<dbReference type="CDD" id="cd15795">
    <property type="entry name" value="PMEI-Pla_a_1_like"/>
    <property type="match status" value="1"/>
</dbReference>
<evidence type="ECO:0000256" key="2">
    <source>
        <dbReference type="ARBA" id="ARBA00023157"/>
    </source>
</evidence>
<evidence type="ECO:0000256" key="3">
    <source>
        <dbReference type="ARBA" id="ARBA00038471"/>
    </source>
</evidence>
<dbReference type="FunFam" id="1.20.140.40:FF:000002">
    <property type="entry name" value="Putative invertase inhibitor"/>
    <property type="match status" value="1"/>
</dbReference>
<keyword evidence="7" id="KW-1185">Reference proteome</keyword>
<dbReference type="PANTHER" id="PTHR35357:SF17">
    <property type="entry name" value="PECTINESTERASE INHIBITOR 12"/>
    <property type="match status" value="1"/>
</dbReference>
<protein>
    <submittedName>
        <fullName evidence="6">Pectinesterase inhibitor domain</fullName>
    </submittedName>
</protein>
<dbReference type="SUPFAM" id="SSF101148">
    <property type="entry name" value="Plant invertase/pectin methylesterase inhibitor"/>
    <property type="match status" value="1"/>
</dbReference>
<dbReference type="Gene3D" id="1.20.140.40">
    <property type="entry name" value="Invertase/pectin methylesterase inhibitor family protein"/>
    <property type="match status" value="1"/>
</dbReference>
<evidence type="ECO:0000313" key="6">
    <source>
        <dbReference type="EMBL" id="OUZ99187.1"/>
    </source>
</evidence>
<accession>A0A200PLW6</accession>
<reference evidence="6 7" key="1">
    <citation type="journal article" date="2017" name="Mol. Plant">
        <title>The Genome of Medicinal Plant Macleaya cordata Provides New Insights into Benzylisoquinoline Alkaloids Metabolism.</title>
        <authorList>
            <person name="Liu X."/>
            <person name="Liu Y."/>
            <person name="Huang P."/>
            <person name="Ma Y."/>
            <person name="Qing Z."/>
            <person name="Tang Q."/>
            <person name="Cao H."/>
            <person name="Cheng P."/>
            <person name="Zheng Y."/>
            <person name="Yuan Z."/>
            <person name="Zhou Y."/>
            <person name="Liu J."/>
            <person name="Tang Z."/>
            <person name="Zhuo Y."/>
            <person name="Zhang Y."/>
            <person name="Yu L."/>
            <person name="Huang J."/>
            <person name="Yang P."/>
            <person name="Peng Q."/>
            <person name="Zhang J."/>
            <person name="Jiang W."/>
            <person name="Zhang Z."/>
            <person name="Lin K."/>
            <person name="Ro D.K."/>
            <person name="Chen X."/>
            <person name="Xiong X."/>
            <person name="Shang Y."/>
            <person name="Huang S."/>
            <person name="Zeng J."/>
        </authorList>
    </citation>
    <scope>NUCLEOTIDE SEQUENCE [LARGE SCALE GENOMIC DNA]</scope>
    <source>
        <strain evidence="7">cv. BLH2017</strain>
        <tissue evidence="6">Root</tissue>
    </source>
</reference>
<dbReference type="InParanoid" id="A0A200PLW6"/>
<comment type="caution">
    <text evidence="6">The sequence shown here is derived from an EMBL/GenBank/DDBJ whole genome shotgun (WGS) entry which is preliminary data.</text>
</comment>
<dbReference type="PANTHER" id="PTHR35357">
    <property type="entry name" value="OS02G0537100 PROTEIN"/>
    <property type="match status" value="1"/>
</dbReference>
<dbReference type="InterPro" id="IPR035513">
    <property type="entry name" value="Invertase/methylesterase_inhib"/>
</dbReference>
<keyword evidence="1 4" id="KW-0732">Signal</keyword>
<dbReference type="GO" id="GO:0004857">
    <property type="term" value="F:enzyme inhibitor activity"/>
    <property type="evidence" value="ECO:0007669"/>
    <property type="project" value="InterPro"/>
</dbReference>
<evidence type="ECO:0000313" key="7">
    <source>
        <dbReference type="Proteomes" id="UP000195402"/>
    </source>
</evidence>
<keyword evidence="2" id="KW-1015">Disulfide bond</keyword>
<dbReference type="STRING" id="56857.A0A200PLW6"/>
<feature type="chain" id="PRO_5012645534" evidence="4">
    <location>
        <begin position="28"/>
        <end position="185"/>
    </location>
</feature>
<dbReference type="Proteomes" id="UP000195402">
    <property type="component" value="Unassembled WGS sequence"/>
</dbReference>
<proteinExistence type="inferred from homology"/>
<gene>
    <name evidence="6" type="ORF">BVC80_8605g6</name>
</gene>
<evidence type="ECO:0000259" key="5">
    <source>
        <dbReference type="SMART" id="SM00856"/>
    </source>
</evidence>
<dbReference type="SMART" id="SM00856">
    <property type="entry name" value="PMEI"/>
    <property type="match status" value="1"/>
</dbReference>
<dbReference type="AlphaFoldDB" id="A0A200PLW6"/>
<dbReference type="EMBL" id="MVGT01004529">
    <property type="protein sequence ID" value="OUZ99187.1"/>
    <property type="molecule type" value="Genomic_DNA"/>
</dbReference>
<feature type="signal peptide" evidence="4">
    <location>
        <begin position="1"/>
        <end position="27"/>
    </location>
</feature>
<dbReference type="FunCoup" id="A0A200PLW6">
    <property type="interactions" value="270"/>
</dbReference>
<feature type="domain" description="Pectinesterase inhibitor" evidence="5">
    <location>
        <begin position="26"/>
        <end position="180"/>
    </location>
</feature>
<dbReference type="InterPro" id="IPR006501">
    <property type="entry name" value="Pectinesterase_inhib_dom"/>
</dbReference>
<dbReference type="Pfam" id="PF04043">
    <property type="entry name" value="PMEI"/>
    <property type="match status" value="1"/>
</dbReference>
<dbReference type="OMA" id="CEEWFRE"/>
<dbReference type="GO" id="GO:0005576">
    <property type="term" value="C:extracellular region"/>
    <property type="evidence" value="ECO:0007669"/>
    <property type="project" value="UniProtKB-ARBA"/>
</dbReference>
<evidence type="ECO:0000256" key="1">
    <source>
        <dbReference type="ARBA" id="ARBA00022729"/>
    </source>
</evidence>
<dbReference type="InterPro" id="IPR034088">
    <property type="entry name" value="Pla_a_1-like"/>
</dbReference>
<evidence type="ECO:0000256" key="4">
    <source>
        <dbReference type="SAM" id="SignalP"/>
    </source>
</evidence>
<dbReference type="NCBIfam" id="TIGR01614">
    <property type="entry name" value="PME_inhib"/>
    <property type="match status" value="1"/>
</dbReference>
<name>A0A200PLW6_MACCD</name>
<organism evidence="6 7">
    <name type="scientific">Macleaya cordata</name>
    <name type="common">Five-seeded plume-poppy</name>
    <name type="synonym">Bocconia cordata</name>
    <dbReference type="NCBI Taxonomy" id="56857"/>
    <lineage>
        <taxon>Eukaryota</taxon>
        <taxon>Viridiplantae</taxon>
        <taxon>Streptophyta</taxon>
        <taxon>Embryophyta</taxon>
        <taxon>Tracheophyta</taxon>
        <taxon>Spermatophyta</taxon>
        <taxon>Magnoliopsida</taxon>
        <taxon>Ranunculales</taxon>
        <taxon>Papaveraceae</taxon>
        <taxon>Papaveroideae</taxon>
        <taxon>Macleaya</taxon>
    </lineage>
</organism>
<sequence length="185" mass="20599">MSSSAFSFIPICSSLLLFLFVFHGVNGLDLINETCKEASQNQPKINYDFCVASLRSAPGSNSTTTDLQQLGVIATKLTLENATYILSHINNLLKDQNGDLTVKKQLEICLRLYTDARTYLQQAIGDIKSEDFFNAIKELSTVMDSSSTCEDGFNKEKIFVSPLEKQTNDFYQLAAVALQITKYLN</sequence>
<dbReference type="OrthoDB" id="773737at2759"/>
<comment type="similarity">
    <text evidence="3">Belongs to the PMEI family.</text>
</comment>